<feature type="region of interest" description="Disordered" evidence="1">
    <location>
        <begin position="858"/>
        <end position="877"/>
    </location>
</feature>
<evidence type="ECO:0000313" key="3">
    <source>
        <dbReference type="Proteomes" id="UP000606974"/>
    </source>
</evidence>
<feature type="compositionally biased region" description="Low complexity" evidence="1">
    <location>
        <begin position="440"/>
        <end position="449"/>
    </location>
</feature>
<sequence>MTDGRPPQLDSSELVKHLPVELTYPQIPVAASYLDLLSHSSSTNMANVSQSDQQDTALSESWATLSDADYSYDDDIHSETTDAASLVSNIGPDDVNSIGDHRSDAGSQDAHSEKGLSEGLPPQMSLAESTKTVGADSVAALKGSHLEPSIVLEQPESQLEEDFAEGTQTIHSLTEEEAADSIECGWNADEHGQVMGSVCMIMSKNDLHLDRPFRLLYCGDTMARAEILAKIGDALLAGEGPQQDLHPLESSRYNVIPPSDASETSSNHSDLIRIRTQIIVDDCTTAASIKHEDASDQIFLSFKNGSLYSSRWNGIKYEVSSASEWSKPDLAVFFITHEDDPISKQRYQLAHAFVTRHGVPSIIISGSTHWAWRFDDLPIDSCSPHLRIEAHKRHTSGASLTLRRLPIDLEIFKCLEPDQLNKNFAYLCRNPGNKHSVNTSSDLSASSHSSRGKSPTYRREAQCKGLSKQSTLLSWYAKTPVFRITLLAAGALMWLVMSAMACKLALALLMYLISRAEITSELSPATPWSLGPSLAPTIPAKVPPVLPTAGAVVVTSKKAISKSLATVETPSVLEELFASKSLQATNISDNFQIHGIGDCHIVVKTPRGFKVRNKAVPFDLVVARGSELLNTSISKLFDGVYTVRVDREDAYGLLNVTIRQHKSSTFEEHQVDFGAQWLKVAGWKKAAQIASEQIRSDLDAARIAVLTAYDHLSEDMHFKSKDISKKASKQAKKFSQQSQIFFNTTAELLRAKSNKLRYATNHERQEAYRALSERVDLAFQALLVYAHTTNEQGRAIIERILASAGQAVERIHHSTPQIELEDVQIRMQEYMRSEKLAKAQERAKQMVKDSATSWRQRRAYRKASRAGCTKSGRGWNR</sequence>
<accession>A0A8H7E7B3</accession>
<protein>
    <submittedName>
        <fullName evidence="2">Uncharacterized protein</fullName>
    </submittedName>
</protein>
<dbReference type="AlphaFoldDB" id="A0A8H7E7B3"/>
<feature type="compositionally biased region" description="Basic and acidic residues" evidence="1">
    <location>
        <begin position="99"/>
        <end position="116"/>
    </location>
</feature>
<evidence type="ECO:0000313" key="2">
    <source>
        <dbReference type="EMBL" id="KAF7513099.1"/>
    </source>
</evidence>
<reference evidence="2" key="1">
    <citation type="submission" date="2020-02" db="EMBL/GenBank/DDBJ databases">
        <authorList>
            <person name="Palmer J.M."/>
        </authorList>
    </citation>
    <scope>NUCLEOTIDE SEQUENCE</scope>
    <source>
        <strain evidence="2">EPUS1.4</strain>
        <tissue evidence="2">Thallus</tissue>
    </source>
</reference>
<dbReference type="EMBL" id="JAACFV010000008">
    <property type="protein sequence ID" value="KAF7513099.1"/>
    <property type="molecule type" value="Genomic_DNA"/>
</dbReference>
<feature type="region of interest" description="Disordered" evidence="1">
    <location>
        <begin position="83"/>
        <end position="123"/>
    </location>
</feature>
<dbReference type="Proteomes" id="UP000606974">
    <property type="component" value="Unassembled WGS sequence"/>
</dbReference>
<feature type="region of interest" description="Disordered" evidence="1">
    <location>
        <begin position="437"/>
        <end position="462"/>
    </location>
</feature>
<dbReference type="OrthoDB" id="439943at2759"/>
<organism evidence="2 3">
    <name type="scientific">Endocarpon pusillum</name>
    <dbReference type="NCBI Taxonomy" id="364733"/>
    <lineage>
        <taxon>Eukaryota</taxon>
        <taxon>Fungi</taxon>
        <taxon>Dikarya</taxon>
        <taxon>Ascomycota</taxon>
        <taxon>Pezizomycotina</taxon>
        <taxon>Eurotiomycetes</taxon>
        <taxon>Chaetothyriomycetidae</taxon>
        <taxon>Verrucariales</taxon>
        <taxon>Verrucariaceae</taxon>
        <taxon>Endocarpon</taxon>
    </lineage>
</organism>
<gene>
    <name evidence="2" type="ORF">GJ744_011365</name>
</gene>
<comment type="caution">
    <text evidence="2">The sequence shown here is derived from an EMBL/GenBank/DDBJ whole genome shotgun (WGS) entry which is preliminary data.</text>
</comment>
<evidence type="ECO:0000256" key="1">
    <source>
        <dbReference type="SAM" id="MobiDB-lite"/>
    </source>
</evidence>
<keyword evidence="3" id="KW-1185">Reference proteome</keyword>
<name>A0A8H7E7B3_9EURO</name>
<proteinExistence type="predicted"/>